<proteinExistence type="predicted"/>
<keyword evidence="5" id="KW-0808">Transferase</keyword>
<dbReference type="AlphaFoldDB" id="A0AB39X6K9"/>
<feature type="binding site" evidence="2">
    <location>
        <begin position="118"/>
        <end position="119"/>
    </location>
    <ligand>
        <name>S-adenosyl-L-methionine</name>
        <dbReference type="ChEBI" id="CHEBI:59789"/>
    </ligand>
</feature>
<evidence type="ECO:0000313" key="5">
    <source>
        <dbReference type="EMBL" id="XDV09358.1"/>
    </source>
</evidence>
<keyword evidence="1" id="KW-0862">Zinc</keyword>
<keyword evidence="5" id="KW-0489">Methyltransferase</keyword>
<dbReference type="Pfam" id="PF21302">
    <property type="entry name" value="Zn_ribbon_RlmA"/>
    <property type="match status" value="1"/>
</dbReference>
<keyword evidence="2" id="KW-0949">S-adenosyl-L-methionine</keyword>
<dbReference type="GO" id="GO:0046872">
    <property type="term" value="F:metal ion binding"/>
    <property type="evidence" value="ECO:0007669"/>
    <property type="project" value="UniProtKB-KW"/>
</dbReference>
<dbReference type="PIRSF" id="PIRSF018249">
    <property type="entry name" value="MyrA_prd"/>
    <property type="match status" value="1"/>
</dbReference>
<feature type="binding site" evidence="2">
    <location>
        <position position="209"/>
    </location>
    <ligand>
        <name>S-adenosyl-L-methionine</name>
        <dbReference type="ChEBI" id="CHEBI:59789"/>
    </ligand>
</feature>
<protein>
    <submittedName>
        <fullName evidence="5">RNA methyltransferase</fullName>
    </submittedName>
</protein>
<dbReference type="InterPro" id="IPR029063">
    <property type="entry name" value="SAM-dependent_MTases_sf"/>
</dbReference>
<dbReference type="EMBL" id="CP165718">
    <property type="protein sequence ID" value="XDV09358.1"/>
    <property type="molecule type" value="Genomic_DNA"/>
</dbReference>
<dbReference type="Pfam" id="PF13649">
    <property type="entry name" value="Methyltransf_25"/>
    <property type="match status" value="1"/>
</dbReference>
<dbReference type="InterPro" id="IPR048647">
    <property type="entry name" value="RlmA_N"/>
</dbReference>
<dbReference type="GO" id="GO:0008168">
    <property type="term" value="F:methyltransferase activity"/>
    <property type="evidence" value="ECO:0007669"/>
    <property type="project" value="UniProtKB-KW"/>
</dbReference>
<evidence type="ECO:0000259" key="3">
    <source>
        <dbReference type="Pfam" id="PF13649"/>
    </source>
</evidence>
<feature type="binding site" evidence="1">
    <location>
        <position position="44"/>
    </location>
    <ligand>
        <name>Zn(2+)</name>
        <dbReference type="ChEBI" id="CHEBI:29105"/>
    </ligand>
</feature>
<gene>
    <name evidence="5" type="ORF">AB8S08_11435</name>
</gene>
<dbReference type="GO" id="GO:0032259">
    <property type="term" value="P:methylation"/>
    <property type="evidence" value="ECO:0007669"/>
    <property type="project" value="UniProtKB-KW"/>
</dbReference>
<organism evidence="5">
    <name type="scientific">Pseudidiomarina sp. PP-1MA</name>
    <dbReference type="NCBI Taxonomy" id="3237706"/>
    <lineage>
        <taxon>Bacteria</taxon>
        <taxon>Pseudomonadati</taxon>
        <taxon>Pseudomonadota</taxon>
        <taxon>Gammaproteobacteria</taxon>
        <taxon>Alteromonadales</taxon>
        <taxon>Idiomarinaceae</taxon>
        <taxon>Pseudidiomarina</taxon>
    </lineage>
</organism>
<feature type="domain" description="Methyltransferase" evidence="3">
    <location>
        <begin position="112"/>
        <end position="198"/>
    </location>
</feature>
<evidence type="ECO:0000256" key="1">
    <source>
        <dbReference type="PIRSR" id="PIRSR018249-1"/>
    </source>
</evidence>
<dbReference type="PANTHER" id="PTHR42912">
    <property type="entry name" value="METHYLTRANSFERASE"/>
    <property type="match status" value="1"/>
</dbReference>
<accession>A0AB39X6K9</accession>
<dbReference type="InterPro" id="IPR016718">
    <property type="entry name" value="rRNA_m1G-MeTrfase_A_prd"/>
</dbReference>
<feature type="domain" description="23S rRNA (guanine(745)-N(1))-methyltransferase N-terminal" evidence="4">
    <location>
        <begin position="15"/>
        <end position="69"/>
    </location>
</feature>
<keyword evidence="1" id="KW-0479">Metal-binding</keyword>
<sequence length="299" mass="32753">MSSTTHSCSPLQTLSCPLCQQPLLLGGTCGPSSGAGSASPSWRCGSGHTFDVAKQGYVNLLPVQNKRSKDPGDSKAMVKARAEFLRAGYYQPLAAKLAEVVLDQGGEPQTLLDAGCGEGYYLRELLAQAEQRQQQLICAALDISKWAVQAAAKQAPRVTWLVASNNHIPLPTASLDTLLCVFGFPVAHEFRRVLKPNGRLIMVDPANHHLLELKQIIYPQVHSKPEQLPVPADTWQLTDQQRLTFTISLTQPEHIQQLLTMTPHLYRASSEGRARAAALTHIDVTVDVWIRTFTDTSNN</sequence>
<name>A0AB39X6K9_9GAMM</name>
<dbReference type="SUPFAM" id="SSF53335">
    <property type="entry name" value="S-adenosyl-L-methionine-dependent methyltransferases"/>
    <property type="match status" value="1"/>
</dbReference>
<reference evidence="5" key="1">
    <citation type="submission" date="2024-07" db="EMBL/GenBank/DDBJ databases">
        <title>Whole genome sequence of bacterial strains from algal surface.</title>
        <authorList>
            <person name="Kumar P."/>
        </authorList>
    </citation>
    <scope>NUCLEOTIDE SEQUENCE</scope>
    <source>
        <strain evidence="5">PP-1MA</strain>
    </source>
</reference>
<feature type="binding site" evidence="1">
    <location>
        <position position="48"/>
    </location>
    <ligand>
        <name>Zn(2+)</name>
        <dbReference type="ChEBI" id="CHEBI:29105"/>
    </ligand>
</feature>
<dbReference type="PANTHER" id="PTHR42912:SF45">
    <property type="entry name" value="23S RRNA (GUANINE(745)-N(1))-METHYLTRANSFERASE"/>
    <property type="match status" value="1"/>
</dbReference>
<feature type="binding site" evidence="2">
    <location>
        <position position="90"/>
    </location>
    <ligand>
        <name>S-adenosyl-L-methionine</name>
        <dbReference type="ChEBI" id="CHEBI:59789"/>
    </ligand>
</feature>
<dbReference type="InterPro" id="IPR041698">
    <property type="entry name" value="Methyltransf_25"/>
</dbReference>
<evidence type="ECO:0000256" key="2">
    <source>
        <dbReference type="PIRSR" id="PIRSR018249-2"/>
    </source>
</evidence>
<dbReference type="RefSeq" id="WP_369742822.1">
    <property type="nucleotide sequence ID" value="NZ_CP165718.1"/>
</dbReference>
<dbReference type="Gene3D" id="3.40.50.150">
    <property type="entry name" value="Vaccinia Virus protein VP39"/>
    <property type="match status" value="1"/>
</dbReference>
<dbReference type="InterPro" id="IPR050508">
    <property type="entry name" value="Methyltransf_Superfamily"/>
</dbReference>
<evidence type="ECO:0000259" key="4">
    <source>
        <dbReference type="Pfam" id="PF21302"/>
    </source>
</evidence>
<dbReference type="CDD" id="cd02440">
    <property type="entry name" value="AdoMet_MTases"/>
    <property type="match status" value="1"/>
</dbReference>